<dbReference type="AlphaFoldDB" id="A0A936Z377"/>
<dbReference type="SUPFAM" id="SSF51658">
    <property type="entry name" value="Xylose isomerase-like"/>
    <property type="match status" value="1"/>
</dbReference>
<dbReference type="InterPro" id="IPR053398">
    <property type="entry name" value="HPT_OtnI_isomerases"/>
</dbReference>
<dbReference type="InterPro" id="IPR050417">
    <property type="entry name" value="Sugar_Epim/Isomerase"/>
</dbReference>
<dbReference type="PANTHER" id="PTHR43489:SF6">
    <property type="entry name" value="HYDROXYPYRUVATE ISOMERASE-RELATED"/>
    <property type="match status" value="1"/>
</dbReference>
<organism evidence="5 6">
    <name type="scientific">Ramlibacter monticola</name>
    <dbReference type="NCBI Taxonomy" id="1926872"/>
    <lineage>
        <taxon>Bacteria</taxon>
        <taxon>Pseudomonadati</taxon>
        <taxon>Pseudomonadota</taxon>
        <taxon>Betaproteobacteria</taxon>
        <taxon>Burkholderiales</taxon>
        <taxon>Comamonadaceae</taxon>
        <taxon>Ramlibacter</taxon>
    </lineage>
</organism>
<comment type="caution">
    <text evidence="5">The sequence shown here is derived from an EMBL/GenBank/DDBJ whole genome shotgun (WGS) entry which is preliminary data.</text>
</comment>
<comment type="similarity">
    <text evidence="2">Belongs to the hyi family.</text>
</comment>
<dbReference type="EC" id="5.3.1.22" evidence="5"/>
<reference evidence="5 6" key="1">
    <citation type="journal article" date="2017" name="Int. J. Syst. Evol. Microbiol.">
        <title>Ramlibacter monticola sp. nov., isolated from forest soil.</title>
        <authorList>
            <person name="Chaudhary D.K."/>
            <person name="Kim J."/>
        </authorList>
    </citation>
    <scope>NUCLEOTIDE SEQUENCE [LARGE SCALE GENOMIC DNA]</scope>
    <source>
        <strain evidence="5 6">KACC 19175</strain>
    </source>
</reference>
<protein>
    <submittedName>
        <fullName evidence="5">Hydroxypyruvate isomerase</fullName>
        <ecNumber evidence="5">5.3.1.22</ecNumber>
    </submittedName>
</protein>
<keyword evidence="6" id="KW-1185">Reference proteome</keyword>
<evidence type="ECO:0000256" key="3">
    <source>
        <dbReference type="PIRSR" id="PIRSR006241-50"/>
    </source>
</evidence>
<evidence type="ECO:0000259" key="4">
    <source>
        <dbReference type="Pfam" id="PF01261"/>
    </source>
</evidence>
<dbReference type="NCBIfam" id="TIGR03234">
    <property type="entry name" value="OH-pyruv-isom"/>
    <property type="match status" value="1"/>
</dbReference>
<dbReference type="GO" id="GO:0008903">
    <property type="term" value="F:hydroxypyruvate isomerase activity"/>
    <property type="evidence" value="ECO:0007669"/>
    <property type="project" value="UniProtKB-EC"/>
</dbReference>
<dbReference type="InterPro" id="IPR013022">
    <property type="entry name" value="Xyl_isomerase-like_TIM-brl"/>
</dbReference>
<accession>A0A936Z377</accession>
<evidence type="ECO:0000256" key="2">
    <source>
        <dbReference type="PIRNR" id="PIRNR006241"/>
    </source>
</evidence>
<dbReference type="GO" id="GO:0046487">
    <property type="term" value="P:glyoxylate metabolic process"/>
    <property type="evidence" value="ECO:0007669"/>
    <property type="project" value="TreeGrafter"/>
</dbReference>
<dbReference type="InterPro" id="IPR036237">
    <property type="entry name" value="Xyl_isomerase-like_sf"/>
</dbReference>
<dbReference type="PIRSF" id="PIRSF006241">
    <property type="entry name" value="HyI"/>
    <property type="match status" value="1"/>
</dbReference>
<gene>
    <name evidence="5" type="primary">hyi</name>
    <name evidence="5" type="ORF">JJ685_22660</name>
</gene>
<dbReference type="PANTHER" id="PTHR43489">
    <property type="entry name" value="ISOMERASE"/>
    <property type="match status" value="1"/>
</dbReference>
<dbReference type="EMBL" id="JAEQNE010000007">
    <property type="protein sequence ID" value="MBL0393958.1"/>
    <property type="molecule type" value="Genomic_DNA"/>
</dbReference>
<feature type="active site" description="Proton donor/acceptor" evidence="3">
    <location>
        <position position="240"/>
    </location>
</feature>
<dbReference type="Gene3D" id="3.20.20.150">
    <property type="entry name" value="Divalent-metal-dependent TIM barrel enzymes"/>
    <property type="match status" value="1"/>
</dbReference>
<dbReference type="InterPro" id="IPR026040">
    <property type="entry name" value="HyI-like"/>
</dbReference>
<dbReference type="Pfam" id="PF01261">
    <property type="entry name" value="AP_endonuc_2"/>
    <property type="match status" value="1"/>
</dbReference>
<dbReference type="NCBIfam" id="NF043033">
    <property type="entry name" value="OxoTetrIsom"/>
    <property type="match status" value="1"/>
</dbReference>
<evidence type="ECO:0000313" key="5">
    <source>
        <dbReference type="EMBL" id="MBL0393958.1"/>
    </source>
</evidence>
<evidence type="ECO:0000313" key="6">
    <source>
        <dbReference type="Proteomes" id="UP000599109"/>
    </source>
</evidence>
<proteinExistence type="inferred from homology"/>
<keyword evidence="1 2" id="KW-0413">Isomerase</keyword>
<evidence type="ECO:0000256" key="1">
    <source>
        <dbReference type="ARBA" id="ARBA00023235"/>
    </source>
</evidence>
<feature type="active site" description="Proton donor/acceptor" evidence="3">
    <location>
        <position position="143"/>
    </location>
</feature>
<sequence length="259" mass="28767">MPRFAANLSMLFTELPFLDRFAAARSAGFRAVEYLFPYEYPKEELAARLRGEGLRQVLHNLPAGDWAAGDRGIACDPRRTEEFRAGVGRAIDYAMALDCGQLNCLAGKLPPGVSREEAHATLVENLRHAASRLRKGGIRLLVEPINSYDIPGFFLTRTEQAVALIEEIGSDNLLLQYDVYHAQRMEGELAATLQRHLANIGHIQIADNPGRNEPGTGEINFAFLLRHLDALGWKGYIGCEYRPRGTTPEGLGWMKEFAA</sequence>
<feature type="domain" description="Xylose isomerase-like TIM barrel" evidence="4">
    <location>
        <begin position="21"/>
        <end position="256"/>
    </location>
</feature>
<dbReference type="FunFam" id="3.20.20.150:FF:000007">
    <property type="entry name" value="Hydroxypyruvate isomerase"/>
    <property type="match status" value="1"/>
</dbReference>
<name>A0A936Z377_9BURK</name>
<dbReference type="RefSeq" id="WP_201676635.1">
    <property type="nucleotide sequence ID" value="NZ_JAEQNE010000007.1"/>
</dbReference>
<dbReference type="Proteomes" id="UP000599109">
    <property type="component" value="Unassembled WGS sequence"/>
</dbReference>
<dbReference type="InterPro" id="IPR017643">
    <property type="entry name" value="Hydroxypyruvate_isomerase"/>
</dbReference>